<reference evidence="1" key="1">
    <citation type="submission" date="2018-05" db="EMBL/GenBank/DDBJ databases">
        <authorList>
            <person name="Lanie J.A."/>
            <person name="Ng W.-L."/>
            <person name="Kazmierczak K.M."/>
            <person name="Andrzejewski T.M."/>
            <person name="Davidsen T.M."/>
            <person name="Wayne K.J."/>
            <person name="Tettelin H."/>
            <person name="Glass J.I."/>
            <person name="Rusch D."/>
            <person name="Podicherti R."/>
            <person name="Tsui H.-C.T."/>
            <person name="Winkler M.E."/>
        </authorList>
    </citation>
    <scope>NUCLEOTIDE SEQUENCE</scope>
</reference>
<feature type="non-terminal residue" evidence="1">
    <location>
        <position position="243"/>
    </location>
</feature>
<name>A0A382TE58_9ZZZZ</name>
<dbReference type="AlphaFoldDB" id="A0A382TE58"/>
<evidence type="ECO:0000313" key="1">
    <source>
        <dbReference type="EMBL" id="SVD19767.1"/>
    </source>
</evidence>
<accession>A0A382TE58</accession>
<gene>
    <name evidence="1" type="ORF">METZ01_LOCUS372621</name>
</gene>
<protein>
    <submittedName>
        <fullName evidence="1">Uncharacterized protein</fullName>
    </submittedName>
</protein>
<dbReference type="EMBL" id="UINC01135549">
    <property type="protein sequence ID" value="SVD19767.1"/>
    <property type="molecule type" value="Genomic_DNA"/>
</dbReference>
<sequence length="243" mass="27328">MWLTTVDGFFSIVNKSPDGDDYLLVRARDEQSLIDMKERIVDSARTSDQSVLVKRGQEEGIMWNGRFWVGERRSGAGTDYEWRMSIPRELLMGYFNLAVIDLSYMNFKDHAADVWGERFGESSHHRLTALSRVWAAVAEHWPRVVKHVGGVSQEESDLDTLIQRAVEYRRASASDGEWQAALVQGDPVFDAEMLVEVWHHGTHMFDCRMGLSGMPASAGVTPVDPGYGSTSDRCGVRRITEGA</sequence>
<proteinExistence type="predicted"/>
<organism evidence="1">
    <name type="scientific">marine metagenome</name>
    <dbReference type="NCBI Taxonomy" id="408172"/>
    <lineage>
        <taxon>unclassified sequences</taxon>
        <taxon>metagenomes</taxon>
        <taxon>ecological metagenomes</taxon>
    </lineage>
</organism>